<protein>
    <submittedName>
        <fullName evidence="1">Uncharacterized protein</fullName>
    </submittedName>
</protein>
<reference evidence="1" key="1">
    <citation type="journal article" date="2016" name="Mol. Biol. Evol.">
        <title>Comparative Genomics of Early-Diverging Mushroom-Forming Fungi Provides Insights into the Origins of Lignocellulose Decay Capabilities.</title>
        <authorList>
            <person name="Nagy L.G."/>
            <person name="Riley R."/>
            <person name="Tritt A."/>
            <person name="Adam C."/>
            <person name="Daum C."/>
            <person name="Floudas D."/>
            <person name="Sun H."/>
            <person name="Yadav J.S."/>
            <person name="Pangilinan J."/>
            <person name="Larsson K.H."/>
            <person name="Matsuura K."/>
            <person name="Barry K."/>
            <person name="Labutti K."/>
            <person name="Kuo R."/>
            <person name="Ohm R.A."/>
            <person name="Bhattacharya S.S."/>
            <person name="Shirouzu T."/>
            <person name="Yoshinaga Y."/>
            <person name="Martin F.M."/>
            <person name="Grigoriev I.V."/>
            <person name="Hibbett D.S."/>
        </authorList>
    </citation>
    <scope>NUCLEOTIDE SEQUENCE [LARGE SCALE GENOMIC DNA]</scope>
    <source>
        <strain evidence="1">CBS 109695</strain>
    </source>
</reference>
<gene>
    <name evidence="1" type="ORF">FIBSPDRAFT_900956</name>
</gene>
<name>A0A165XQQ2_9AGAM</name>
<accession>A0A165XQQ2</accession>
<dbReference type="EMBL" id="KV417713">
    <property type="protein sequence ID" value="KZP08797.1"/>
    <property type="molecule type" value="Genomic_DNA"/>
</dbReference>
<organism evidence="1">
    <name type="scientific">Athelia psychrophila</name>
    <dbReference type="NCBI Taxonomy" id="1759441"/>
    <lineage>
        <taxon>Eukaryota</taxon>
        <taxon>Fungi</taxon>
        <taxon>Dikarya</taxon>
        <taxon>Basidiomycota</taxon>
        <taxon>Agaricomycotina</taxon>
        <taxon>Agaricomycetes</taxon>
        <taxon>Agaricomycetidae</taxon>
        <taxon>Atheliales</taxon>
        <taxon>Atheliaceae</taxon>
        <taxon>Athelia</taxon>
    </lineage>
</organism>
<evidence type="ECO:0000313" key="1">
    <source>
        <dbReference type="EMBL" id="KZP08797.1"/>
    </source>
</evidence>
<proteinExistence type="predicted"/>
<sequence>MKEWEQAKAWVHTIKDCAEHMIDKVAAHSVSPPLFPDTVSSSLNHQPLVPAAYFLPNLKQYIQGPLALPYTLEQIFNKKWVYWSCKRCIVALYYWLFNLEWEWGTVSQLASSFELGSAHMKEEMMDVFAGNVLLLISMLNKSTQQRAPQTWPIDWWAEGQLGLGNPSLQITGQCTNSTHGIGKSVHLLSLEQCMEGLVNVSGDTTDLDIGKHPVKPRSVRICTALASIWPWVASPALYLRDLSDAAHIVHTNIVDALQITADKGISGSIPGA</sequence>
<dbReference type="AlphaFoldDB" id="A0A165XQQ2"/>